<accession>A0A9D4TVA9</accession>
<dbReference type="PANTHER" id="PTHR46081">
    <property type="entry name" value="PEPTIDE METHIONINE SULFOXIDE REDUCTASE 2"/>
    <property type="match status" value="1"/>
</dbReference>
<evidence type="ECO:0000259" key="6">
    <source>
        <dbReference type="PROSITE" id="PS51790"/>
    </source>
</evidence>
<dbReference type="OrthoDB" id="44061at2759"/>
<dbReference type="Pfam" id="PF01641">
    <property type="entry name" value="SelR"/>
    <property type="match status" value="1"/>
</dbReference>
<dbReference type="InterPro" id="IPR002579">
    <property type="entry name" value="Met_Sox_Rdtase_MsrB_dom"/>
</dbReference>
<keyword evidence="8" id="KW-1185">Reference proteome</keyword>
<gene>
    <name evidence="7" type="ORF">D9Q98_001625</name>
</gene>
<dbReference type="PROSITE" id="PS51790">
    <property type="entry name" value="MSRB"/>
    <property type="match status" value="1"/>
</dbReference>
<comment type="caution">
    <text evidence="7">The sequence shown here is derived from an EMBL/GenBank/DDBJ whole genome shotgun (WGS) entry which is preliminary data.</text>
</comment>
<dbReference type="Proteomes" id="UP001055712">
    <property type="component" value="Unassembled WGS sequence"/>
</dbReference>
<keyword evidence="4 5" id="KW-0560">Oxidoreductase</keyword>
<dbReference type="EMBL" id="SIDB01000002">
    <property type="protein sequence ID" value="KAI3435560.1"/>
    <property type="molecule type" value="Genomic_DNA"/>
</dbReference>
<dbReference type="GO" id="GO:0030091">
    <property type="term" value="P:protein repair"/>
    <property type="evidence" value="ECO:0007669"/>
    <property type="project" value="InterPro"/>
</dbReference>
<comment type="similarity">
    <text evidence="1 5">Belongs to the MsrB Met sulfoxide reductase family.</text>
</comment>
<dbReference type="AlphaFoldDB" id="A0A9D4TVA9"/>
<evidence type="ECO:0000256" key="3">
    <source>
        <dbReference type="ARBA" id="ARBA00022833"/>
    </source>
</evidence>
<evidence type="ECO:0000313" key="7">
    <source>
        <dbReference type="EMBL" id="KAI3435560.1"/>
    </source>
</evidence>
<dbReference type="GO" id="GO:0033743">
    <property type="term" value="F:peptide-methionine (R)-S-oxide reductase activity"/>
    <property type="evidence" value="ECO:0007669"/>
    <property type="project" value="UniProtKB-EC"/>
</dbReference>
<dbReference type="SUPFAM" id="SSF51316">
    <property type="entry name" value="Mss4-like"/>
    <property type="match status" value="1"/>
</dbReference>
<name>A0A9D4TVA9_CHLVU</name>
<proteinExistence type="inferred from homology"/>
<protein>
    <recommendedName>
        <fullName evidence="5">Peptide-methionine (R)-S-oxide reductase</fullName>
        <ecNumber evidence="5">1.8.4.12</ecNumber>
    </recommendedName>
</protein>
<evidence type="ECO:0000256" key="5">
    <source>
        <dbReference type="RuleBase" id="RU365044"/>
    </source>
</evidence>
<keyword evidence="2 5" id="KW-0479">Metal-binding</keyword>
<dbReference type="EC" id="1.8.4.12" evidence="5"/>
<evidence type="ECO:0000256" key="1">
    <source>
        <dbReference type="ARBA" id="ARBA00007174"/>
    </source>
</evidence>
<sequence length="140" mass="15694">MSSDQGTKLDKSTSEDVWKKLLNAEEYNVLREKGTERPGTGEYNKMYPKSGVFVCRGCEAPLYEANTKFDSGCGWPAYYDNIPGAVDRHEDNAFGMKRVEITCTNCGGHLGHVFENEGFKTPTNERHCVNSLSIKFKPSE</sequence>
<dbReference type="InterPro" id="IPR028427">
    <property type="entry name" value="Met_Sox_Rdtase_MsrB"/>
</dbReference>
<dbReference type="GO" id="GO:0006979">
    <property type="term" value="P:response to oxidative stress"/>
    <property type="evidence" value="ECO:0007669"/>
    <property type="project" value="InterPro"/>
</dbReference>
<comment type="cofactor">
    <cofactor evidence="5">
        <name>Zn(2+)</name>
        <dbReference type="ChEBI" id="CHEBI:29105"/>
    </cofactor>
    <text evidence="5">Binds 1 zinc ion per subunit.</text>
</comment>
<dbReference type="GO" id="GO:0046872">
    <property type="term" value="F:metal ion binding"/>
    <property type="evidence" value="ECO:0007669"/>
    <property type="project" value="UniProtKB-KW"/>
</dbReference>
<organism evidence="7 8">
    <name type="scientific">Chlorella vulgaris</name>
    <name type="common">Green alga</name>
    <dbReference type="NCBI Taxonomy" id="3077"/>
    <lineage>
        <taxon>Eukaryota</taxon>
        <taxon>Viridiplantae</taxon>
        <taxon>Chlorophyta</taxon>
        <taxon>core chlorophytes</taxon>
        <taxon>Trebouxiophyceae</taxon>
        <taxon>Chlorellales</taxon>
        <taxon>Chlorellaceae</taxon>
        <taxon>Chlorella clade</taxon>
        <taxon>Chlorella</taxon>
    </lineage>
</organism>
<feature type="domain" description="MsrB" evidence="6">
    <location>
        <begin position="15"/>
        <end position="139"/>
    </location>
</feature>
<reference evidence="7" key="1">
    <citation type="journal article" date="2019" name="Plant J.">
        <title>Chlorella vulgaris genome assembly and annotation reveals the molecular basis for metabolic acclimation to high light conditions.</title>
        <authorList>
            <person name="Cecchin M."/>
            <person name="Marcolungo L."/>
            <person name="Rossato M."/>
            <person name="Girolomoni L."/>
            <person name="Cosentino E."/>
            <person name="Cuine S."/>
            <person name="Li-Beisson Y."/>
            <person name="Delledonne M."/>
            <person name="Ballottari M."/>
        </authorList>
    </citation>
    <scope>NUCLEOTIDE SEQUENCE</scope>
    <source>
        <strain evidence="7">211/11P</strain>
    </source>
</reference>
<dbReference type="NCBIfam" id="TIGR00357">
    <property type="entry name" value="peptide-methionine (R)-S-oxide reductase MsrB"/>
    <property type="match status" value="1"/>
</dbReference>
<dbReference type="Gene3D" id="2.170.150.20">
    <property type="entry name" value="Peptide methionine sulfoxide reductase"/>
    <property type="match status" value="1"/>
</dbReference>
<reference evidence="7" key="2">
    <citation type="submission" date="2020-11" db="EMBL/GenBank/DDBJ databases">
        <authorList>
            <person name="Cecchin M."/>
            <person name="Marcolungo L."/>
            <person name="Rossato M."/>
            <person name="Girolomoni L."/>
            <person name="Cosentino E."/>
            <person name="Cuine S."/>
            <person name="Li-Beisson Y."/>
            <person name="Delledonne M."/>
            <person name="Ballottari M."/>
        </authorList>
    </citation>
    <scope>NUCLEOTIDE SEQUENCE</scope>
    <source>
        <strain evidence="7">211/11P</strain>
        <tissue evidence="7">Whole cell</tissue>
    </source>
</reference>
<evidence type="ECO:0000256" key="4">
    <source>
        <dbReference type="ARBA" id="ARBA00023002"/>
    </source>
</evidence>
<dbReference type="InterPro" id="IPR011057">
    <property type="entry name" value="Mss4-like_sf"/>
</dbReference>
<dbReference type="PANTHER" id="PTHR46081:SF8">
    <property type="entry name" value="PEPTIDE METHIONINE SULFOXIDE REDUCTASE 2"/>
    <property type="match status" value="1"/>
</dbReference>
<keyword evidence="3 5" id="KW-0862">Zinc</keyword>
<evidence type="ECO:0000256" key="2">
    <source>
        <dbReference type="ARBA" id="ARBA00022723"/>
    </source>
</evidence>
<comment type="catalytic activity">
    <reaction evidence="5">
        <text>L-methionyl-[protein] + [thioredoxin]-disulfide + H2O = L-methionyl-(R)-S-oxide-[protein] + [thioredoxin]-dithiol</text>
        <dbReference type="Rhea" id="RHEA:24164"/>
        <dbReference type="Rhea" id="RHEA-COMP:10698"/>
        <dbReference type="Rhea" id="RHEA-COMP:10700"/>
        <dbReference type="Rhea" id="RHEA-COMP:12313"/>
        <dbReference type="Rhea" id="RHEA-COMP:12314"/>
        <dbReference type="ChEBI" id="CHEBI:15377"/>
        <dbReference type="ChEBI" id="CHEBI:16044"/>
        <dbReference type="ChEBI" id="CHEBI:29950"/>
        <dbReference type="ChEBI" id="CHEBI:45764"/>
        <dbReference type="ChEBI" id="CHEBI:50058"/>
        <dbReference type="EC" id="1.8.4.12"/>
    </reaction>
</comment>
<evidence type="ECO:0000313" key="8">
    <source>
        <dbReference type="Proteomes" id="UP001055712"/>
    </source>
</evidence>
<comment type="function">
    <text evidence="5">Catalyzes the reduction of methionine sulfoxide (MetSO) to methionine in proteins. Plays a protective role against oxidative stress by restoring activity to proteins that have been inactivated by methionine oxidation. MSRB family specifically reduces the MetSO R-enantiomer.</text>
</comment>